<dbReference type="Proteomes" id="UP001501237">
    <property type="component" value="Unassembled WGS sequence"/>
</dbReference>
<proteinExistence type="predicted"/>
<keyword evidence="2" id="KW-1185">Reference proteome</keyword>
<dbReference type="Pfam" id="PF05331">
    <property type="entry name" value="DUF742"/>
    <property type="match status" value="1"/>
</dbReference>
<name>A0ABP6Q4H1_9ACTN</name>
<gene>
    <name evidence="1" type="ORF">GCM10010468_18680</name>
</gene>
<dbReference type="PANTHER" id="PTHR36221:SF1">
    <property type="entry name" value="DUF742 DOMAIN-CONTAINING PROTEIN"/>
    <property type="match status" value="1"/>
</dbReference>
<accession>A0ABP6Q4H1</accession>
<evidence type="ECO:0000313" key="1">
    <source>
        <dbReference type="EMBL" id="GAA3204238.1"/>
    </source>
</evidence>
<evidence type="ECO:0008006" key="3">
    <source>
        <dbReference type="Google" id="ProtNLM"/>
    </source>
</evidence>
<evidence type="ECO:0000313" key="2">
    <source>
        <dbReference type="Proteomes" id="UP001501237"/>
    </source>
</evidence>
<dbReference type="RefSeq" id="WP_344824795.1">
    <property type="nucleotide sequence ID" value="NZ_BAAAUV010000004.1"/>
</dbReference>
<dbReference type="EMBL" id="BAAAUV010000004">
    <property type="protein sequence ID" value="GAA3204238.1"/>
    <property type="molecule type" value="Genomic_DNA"/>
</dbReference>
<protein>
    <recommendedName>
        <fullName evidence="3">DUF742 domain-containing protein</fullName>
    </recommendedName>
</protein>
<dbReference type="InterPro" id="IPR007995">
    <property type="entry name" value="DUF742"/>
</dbReference>
<sequence>MDEPRERWVGSDAGPTVRPYALIRGRAGSQGAQGTRLDLITILVATGRVPGRVQLHSREQRRMLELCAVPVTLADLASDLELPFHVVRLLAGELVADGLIAESREQEAVARHSPELLRTVLNELNRL</sequence>
<comment type="caution">
    <text evidence="1">The sequence shown here is derived from an EMBL/GenBank/DDBJ whole genome shotgun (WGS) entry which is preliminary data.</text>
</comment>
<reference evidence="2" key="1">
    <citation type="journal article" date="2019" name="Int. J. Syst. Evol. Microbiol.">
        <title>The Global Catalogue of Microorganisms (GCM) 10K type strain sequencing project: providing services to taxonomists for standard genome sequencing and annotation.</title>
        <authorList>
            <consortium name="The Broad Institute Genomics Platform"/>
            <consortium name="The Broad Institute Genome Sequencing Center for Infectious Disease"/>
            <person name="Wu L."/>
            <person name="Ma J."/>
        </authorList>
    </citation>
    <scope>NUCLEOTIDE SEQUENCE [LARGE SCALE GENOMIC DNA]</scope>
    <source>
        <strain evidence="2">JCM 9377</strain>
    </source>
</reference>
<dbReference type="PANTHER" id="PTHR36221">
    <property type="entry name" value="DUF742 DOMAIN-CONTAINING PROTEIN"/>
    <property type="match status" value="1"/>
</dbReference>
<organism evidence="1 2">
    <name type="scientific">Actinocorallia longicatena</name>
    <dbReference type="NCBI Taxonomy" id="111803"/>
    <lineage>
        <taxon>Bacteria</taxon>
        <taxon>Bacillati</taxon>
        <taxon>Actinomycetota</taxon>
        <taxon>Actinomycetes</taxon>
        <taxon>Streptosporangiales</taxon>
        <taxon>Thermomonosporaceae</taxon>
        <taxon>Actinocorallia</taxon>
    </lineage>
</organism>